<evidence type="ECO:0000313" key="14">
    <source>
        <dbReference type="Proteomes" id="UP000465810"/>
    </source>
</evidence>
<evidence type="ECO:0000256" key="4">
    <source>
        <dbReference type="ARBA" id="ARBA00038942"/>
    </source>
</evidence>
<dbReference type="PANTHER" id="PTHR21600">
    <property type="entry name" value="MITOCHONDRIAL RNA PSEUDOURIDINE SYNTHASE"/>
    <property type="match status" value="1"/>
</dbReference>
<name>A0A7X4GEU0_9SPHN</name>
<dbReference type="NCBIfam" id="TIGR00005">
    <property type="entry name" value="rluA_subfam"/>
    <property type="match status" value="1"/>
</dbReference>
<feature type="region of interest" description="Disordered" evidence="11">
    <location>
        <begin position="331"/>
        <end position="431"/>
    </location>
</feature>
<reference evidence="13 14" key="1">
    <citation type="submission" date="2019-12" db="EMBL/GenBank/DDBJ databases">
        <authorList>
            <person name="Feng G."/>
            <person name="Zhu H."/>
        </authorList>
    </citation>
    <scope>NUCLEOTIDE SEQUENCE [LARGE SCALE GENOMIC DNA]</scope>
    <source>
        <strain evidence="13 14">FGD1</strain>
    </source>
</reference>
<evidence type="ECO:0000256" key="7">
    <source>
        <dbReference type="ARBA" id="ARBA00042840"/>
    </source>
</evidence>
<dbReference type="InterPro" id="IPR006145">
    <property type="entry name" value="PsdUridine_synth_RsuA/RluA"/>
</dbReference>
<dbReference type="RefSeq" id="WP_160985063.1">
    <property type="nucleotide sequence ID" value="NZ_WVTD01000003.1"/>
</dbReference>
<dbReference type="EMBL" id="WVTD01000003">
    <property type="protein sequence ID" value="MYL97333.1"/>
    <property type="molecule type" value="Genomic_DNA"/>
</dbReference>
<feature type="compositionally biased region" description="Low complexity" evidence="11">
    <location>
        <begin position="394"/>
        <end position="425"/>
    </location>
</feature>
<comment type="similarity">
    <text evidence="1">Belongs to the pseudouridine synthase RluA family.</text>
</comment>
<dbReference type="InterPro" id="IPR006224">
    <property type="entry name" value="PsdUridine_synth_RluA-like_CS"/>
</dbReference>
<evidence type="ECO:0000256" key="9">
    <source>
        <dbReference type="PIRSR" id="PIRSR606225-1"/>
    </source>
</evidence>
<dbReference type="CDD" id="cd02869">
    <property type="entry name" value="PseudoU_synth_RluA_like"/>
    <property type="match status" value="1"/>
</dbReference>
<evidence type="ECO:0000256" key="1">
    <source>
        <dbReference type="ARBA" id="ARBA00010876"/>
    </source>
</evidence>
<dbReference type="Gene3D" id="3.10.290.10">
    <property type="entry name" value="RNA-binding S4 domain"/>
    <property type="match status" value="1"/>
</dbReference>
<dbReference type="Pfam" id="PF00849">
    <property type="entry name" value="PseudoU_synth_2"/>
    <property type="match status" value="1"/>
</dbReference>
<feature type="domain" description="Pseudouridine synthase RsuA/RluA-like" evidence="12">
    <location>
        <begin position="108"/>
        <end position="256"/>
    </location>
</feature>
<sequence length="431" mass="46392">MTGTDIDTVRQFTVGRDDEGVRLDRWFKRHLPKVGFAMVSRWARTGQLRVDGKRADVDTRLSAGQVLRVPPGGEAKPGIGSAAPRRELTEEEIALADSMVLTQDRAAIVLNKPPGLATQGGSGMKEHVDGLLDAFAEKGPRPRLVHRLDKDTSGVLLIARTPGSAAFFSKRFSGRTARKIYWALVVGVPSINDGMIELPLAKQPGTGGEKMHVDEKEGQSARTRYRVIDRAGNRAAWVELHPLTGRTHQLRVHMAAIGHPIVGDGKYGGQEAFLTGSISRKMHLHARRLHIEHPDGAPLDVTAPLPEHFANSLAALGFEESDGDVELETAAEFTKEDRKRAAKQHAKEYRKERRGERRKRADSPSGQSRPGQPKPGPSKPGKGPGKPGTRKPGARPGAATASKPGGRPSGRPAGSGKPAPRKPGGAPRGRG</sequence>
<dbReference type="GO" id="GO:0003723">
    <property type="term" value="F:RNA binding"/>
    <property type="evidence" value="ECO:0007669"/>
    <property type="project" value="UniProtKB-KW"/>
</dbReference>
<evidence type="ECO:0000256" key="10">
    <source>
        <dbReference type="PROSITE-ProRule" id="PRU00182"/>
    </source>
</evidence>
<dbReference type="PROSITE" id="PS50889">
    <property type="entry name" value="S4"/>
    <property type="match status" value="1"/>
</dbReference>
<dbReference type="Proteomes" id="UP000465810">
    <property type="component" value="Unassembled WGS sequence"/>
</dbReference>
<evidence type="ECO:0000256" key="6">
    <source>
        <dbReference type="ARBA" id="ARBA00042264"/>
    </source>
</evidence>
<dbReference type="GO" id="GO:0000455">
    <property type="term" value="P:enzyme-directed rRNA pseudouridine synthesis"/>
    <property type="evidence" value="ECO:0007669"/>
    <property type="project" value="TreeGrafter"/>
</dbReference>
<keyword evidence="10" id="KW-0694">RNA-binding</keyword>
<comment type="caution">
    <text evidence="13">The sequence shown here is derived from an EMBL/GenBank/DDBJ whole genome shotgun (WGS) entry which is preliminary data.</text>
</comment>
<gene>
    <name evidence="13" type="ORF">GR702_06035</name>
</gene>
<proteinExistence type="inferred from homology"/>
<dbReference type="AlphaFoldDB" id="A0A7X4GEU0"/>
<dbReference type="EC" id="5.4.99.23" evidence="4"/>
<dbReference type="InterPro" id="IPR020103">
    <property type="entry name" value="PsdUridine_synth_cat_dom_sf"/>
</dbReference>
<dbReference type="InterPro" id="IPR036986">
    <property type="entry name" value="S4_RNA-bd_sf"/>
</dbReference>
<keyword evidence="2" id="KW-0413">Isomerase</keyword>
<dbReference type="GO" id="GO:0160140">
    <property type="term" value="F:23S rRNA pseudouridine(1911/1915/1917) synthase activity"/>
    <property type="evidence" value="ECO:0007669"/>
    <property type="project" value="UniProtKB-EC"/>
</dbReference>
<keyword evidence="14" id="KW-1185">Reference proteome</keyword>
<dbReference type="PANTHER" id="PTHR21600:SF44">
    <property type="entry name" value="RIBOSOMAL LARGE SUBUNIT PSEUDOURIDINE SYNTHASE D"/>
    <property type="match status" value="1"/>
</dbReference>
<evidence type="ECO:0000256" key="11">
    <source>
        <dbReference type="SAM" id="MobiDB-lite"/>
    </source>
</evidence>
<dbReference type="PROSITE" id="PS01129">
    <property type="entry name" value="PSI_RLU"/>
    <property type="match status" value="1"/>
</dbReference>
<evidence type="ECO:0000259" key="12">
    <source>
        <dbReference type="Pfam" id="PF00849"/>
    </source>
</evidence>
<evidence type="ECO:0000313" key="13">
    <source>
        <dbReference type="EMBL" id="MYL97333.1"/>
    </source>
</evidence>
<organism evidence="13 14">
    <name type="scientific">Novosphingobium silvae</name>
    <dbReference type="NCBI Taxonomy" id="2692619"/>
    <lineage>
        <taxon>Bacteria</taxon>
        <taxon>Pseudomonadati</taxon>
        <taxon>Pseudomonadota</taxon>
        <taxon>Alphaproteobacteria</taxon>
        <taxon>Sphingomonadales</taxon>
        <taxon>Sphingomonadaceae</taxon>
        <taxon>Novosphingobium</taxon>
    </lineage>
</organism>
<feature type="active site" evidence="9">
    <location>
        <position position="149"/>
    </location>
</feature>
<feature type="compositionally biased region" description="Basic and acidic residues" evidence="11">
    <location>
        <begin position="333"/>
        <end position="362"/>
    </location>
</feature>
<evidence type="ECO:0000256" key="8">
    <source>
        <dbReference type="ARBA" id="ARBA00043148"/>
    </source>
</evidence>
<evidence type="ECO:0000256" key="5">
    <source>
        <dbReference type="ARBA" id="ARBA00040039"/>
    </source>
</evidence>
<evidence type="ECO:0000256" key="3">
    <source>
        <dbReference type="ARBA" id="ARBA00036882"/>
    </source>
</evidence>
<accession>A0A7X4GEU0</accession>
<dbReference type="InterPro" id="IPR006225">
    <property type="entry name" value="PsdUridine_synth_RluC/D"/>
</dbReference>
<dbReference type="Gene3D" id="3.30.2350.10">
    <property type="entry name" value="Pseudouridine synthase"/>
    <property type="match status" value="1"/>
</dbReference>
<dbReference type="SUPFAM" id="SSF55120">
    <property type="entry name" value="Pseudouridine synthase"/>
    <property type="match status" value="1"/>
</dbReference>
<comment type="catalytic activity">
    <reaction evidence="3">
        <text>uridine(1911/1915/1917) in 23S rRNA = pseudouridine(1911/1915/1917) in 23S rRNA</text>
        <dbReference type="Rhea" id="RHEA:42524"/>
        <dbReference type="Rhea" id="RHEA-COMP:10097"/>
        <dbReference type="Rhea" id="RHEA-COMP:10098"/>
        <dbReference type="ChEBI" id="CHEBI:65314"/>
        <dbReference type="ChEBI" id="CHEBI:65315"/>
        <dbReference type="EC" id="5.4.99.23"/>
    </reaction>
</comment>
<dbReference type="InterPro" id="IPR050188">
    <property type="entry name" value="RluA_PseudoU_synthase"/>
</dbReference>
<evidence type="ECO:0000256" key="2">
    <source>
        <dbReference type="ARBA" id="ARBA00023235"/>
    </source>
</evidence>
<protein>
    <recommendedName>
        <fullName evidence="5">Ribosomal large subunit pseudouridine synthase D</fullName>
        <ecNumber evidence="4">5.4.99.23</ecNumber>
    </recommendedName>
    <alternativeName>
        <fullName evidence="6">23S rRNA pseudouridine(1911/1915/1917) synthase</fullName>
    </alternativeName>
    <alternativeName>
        <fullName evidence="7">rRNA pseudouridylate synthase D</fullName>
    </alternativeName>
    <alternativeName>
        <fullName evidence="8">rRNA-uridine isomerase D</fullName>
    </alternativeName>
</protein>